<dbReference type="SUPFAM" id="SSF54001">
    <property type="entry name" value="Cysteine proteinases"/>
    <property type="match status" value="1"/>
</dbReference>
<dbReference type="AlphaFoldDB" id="X1MU16"/>
<evidence type="ECO:0000313" key="2">
    <source>
        <dbReference type="EMBL" id="GAI09889.1"/>
    </source>
</evidence>
<comment type="caution">
    <text evidence="2">The sequence shown here is derived from an EMBL/GenBank/DDBJ whole genome shotgun (WGS) entry which is preliminary data.</text>
</comment>
<dbReference type="InterPro" id="IPR038765">
    <property type="entry name" value="Papain-like_cys_pep_sf"/>
</dbReference>
<proteinExistence type="predicted"/>
<dbReference type="Pfam" id="PF01841">
    <property type="entry name" value="Transglut_core"/>
    <property type="match status" value="1"/>
</dbReference>
<dbReference type="Gene3D" id="3.10.620.30">
    <property type="match status" value="1"/>
</dbReference>
<name>X1MU16_9ZZZZ</name>
<feature type="domain" description="Transglutaminase-like" evidence="1">
    <location>
        <begin position="45"/>
        <end position="135"/>
    </location>
</feature>
<accession>X1MU16</accession>
<gene>
    <name evidence="2" type="ORF">S06H3_23707</name>
</gene>
<reference evidence="2" key="1">
    <citation type="journal article" date="2014" name="Front. Microbiol.">
        <title>High frequency of phylogenetically diverse reductive dehalogenase-homologous genes in deep subseafloor sedimentary metagenomes.</title>
        <authorList>
            <person name="Kawai M."/>
            <person name="Futagami T."/>
            <person name="Toyoda A."/>
            <person name="Takaki Y."/>
            <person name="Nishi S."/>
            <person name="Hori S."/>
            <person name="Arai W."/>
            <person name="Tsubouchi T."/>
            <person name="Morono Y."/>
            <person name="Uchiyama I."/>
            <person name="Ito T."/>
            <person name="Fujiyama A."/>
            <person name="Inagaki F."/>
            <person name="Takami H."/>
        </authorList>
    </citation>
    <scope>NUCLEOTIDE SEQUENCE</scope>
    <source>
        <strain evidence="2">Expedition CK06-06</strain>
    </source>
</reference>
<evidence type="ECO:0000259" key="1">
    <source>
        <dbReference type="Pfam" id="PF01841"/>
    </source>
</evidence>
<feature type="non-terminal residue" evidence="2">
    <location>
        <position position="1"/>
    </location>
</feature>
<dbReference type="EMBL" id="BARV01012953">
    <property type="protein sequence ID" value="GAI09889.1"/>
    <property type="molecule type" value="Genomic_DNA"/>
</dbReference>
<dbReference type="InterPro" id="IPR002931">
    <property type="entry name" value="Transglutaminase-like"/>
</dbReference>
<organism evidence="2">
    <name type="scientific">marine sediment metagenome</name>
    <dbReference type="NCBI Taxonomy" id="412755"/>
    <lineage>
        <taxon>unclassified sequences</taxon>
        <taxon>metagenomes</taxon>
        <taxon>ecological metagenomes</taxon>
    </lineage>
</organism>
<protein>
    <recommendedName>
        <fullName evidence="1">Transglutaminase-like domain-containing protein</fullName>
    </recommendedName>
</protein>
<sequence>RGIYMKTTISNILNLIRQGKNDPKIRETAVEVLQSQGLSAMDYEQVFEAMLGFVRQNVMFVRDPTKEDVCFDPVHTLNLGYQDCEDHAIVLASLLESIGLPTRLVIISKHGPVWDHAYIQAGYPPDNPAEWVALDSTIPGPAGNEVQYAKQKVFKVS</sequence>